<dbReference type="Proteomes" id="UP001199319">
    <property type="component" value="Unassembled WGS sequence"/>
</dbReference>
<dbReference type="EMBL" id="JAJEPW010000003">
    <property type="protein sequence ID" value="MCC2128277.1"/>
    <property type="molecule type" value="Genomic_DNA"/>
</dbReference>
<sequence>MELQIQDLVSSIKKDGIDSANQQAAAILADARKQADAIIADAKSQADKLRDDAKAEIEVFKNSAQLSAQQAKRDAVLAFRQEVQQEFEKILAADVGKALDQQTLAKLIQAALQGEDVSGYAVEVGQVTDGIRQQLAQELKNGLELRPSKKVGAGFRLAAKDRSGYFDCSDQEIAEMLMPFFRDMHL</sequence>
<evidence type="ECO:0000313" key="2">
    <source>
        <dbReference type="EMBL" id="MCC2128277.1"/>
    </source>
</evidence>
<name>A0AAE3AC58_9FIRM</name>
<comment type="caution">
    <text evidence="2">The sequence shown here is derived from an EMBL/GenBank/DDBJ whole genome shotgun (WGS) entry which is preliminary data.</text>
</comment>
<evidence type="ECO:0008006" key="4">
    <source>
        <dbReference type="Google" id="ProtNLM"/>
    </source>
</evidence>
<protein>
    <recommendedName>
        <fullName evidence="4">V-type ATP synthase subunit E</fullName>
    </recommendedName>
</protein>
<reference evidence="2" key="1">
    <citation type="submission" date="2021-10" db="EMBL/GenBank/DDBJ databases">
        <title>Anaerobic single-cell dispensing facilitates the cultivation of human gut bacteria.</title>
        <authorList>
            <person name="Afrizal A."/>
        </authorList>
    </citation>
    <scope>NUCLEOTIDE SEQUENCE</scope>
    <source>
        <strain evidence="2">CLA-AA-H272</strain>
    </source>
</reference>
<feature type="coiled-coil region" evidence="1">
    <location>
        <begin position="32"/>
        <end position="59"/>
    </location>
</feature>
<evidence type="ECO:0000256" key="1">
    <source>
        <dbReference type="SAM" id="Coils"/>
    </source>
</evidence>
<keyword evidence="3" id="KW-1185">Reference proteome</keyword>
<dbReference type="Gene3D" id="1.20.5.2950">
    <property type="match status" value="1"/>
</dbReference>
<proteinExistence type="predicted"/>
<dbReference type="RefSeq" id="WP_302927683.1">
    <property type="nucleotide sequence ID" value="NZ_JAJEPW010000003.1"/>
</dbReference>
<accession>A0AAE3AC58</accession>
<keyword evidence="1" id="KW-0175">Coiled coil</keyword>
<evidence type="ECO:0000313" key="3">
    <source>
        <dbReference type="Proteomes" id="UP001199319"/>
    </source>
</evidence>
<dbReference type="AlphaFoldDB" id="A0AAE3AC58"/>
<organism evidence="2 3">
    <name type="scientific">Brotocaccenecus cirricatena</name>
    <dbReference type="NCBI Taxonomy" id="3064195"/>
    <lineage>
        <taxon>Bacteria</taxon>
        <taxon>Bacillati</taxon>
        <taxon>Bacillota</taxon>
        <taxon>Clostridia</taxon>
        <taxon>Eubacteriales</taxon>
        <taxon>Oscillospiraceae</taxon>
        <taxon>Brotocaccenecus</taxon>
    </lineage>
</organism>
<gene>
    <name evidence="2" type="ORF">LKD37_01870</name>
</gene>